<evidence type="ECO:0000259" key="9">
    <source>
        <dbReference type="SMART" id="SM01005"/>
    </source>
</evidence>
<evidence type="ECO:0000256" key="1">
    <source>
        <dbReference type="ARBA" id="ARBA00000316"/>
    </source>
</evidence>
<dbReference type="FunFam" id="2.40.37.10:FF:000015">
    <property type="entry name" value="Alanine racemase"/>
    <property type="match status" value="1"/>
</dbReference>
<organism evidence="10 11">
    <name type="scientific">Nakamurella alba</name>
    <dbReference type="NCBI Taxonomy" id="2665158"/>
    <lineage>
        <taxon>Bacteria</taxon>
        <taxon>Bacillati</taxon>
        <taxon>Actinomycetota</taxon>
        <taxon>Actinomycetes</taxon>
        <taxon>Nakamurellales</taxon>
        <taxon>Nakamurellaceae</taxon>
        <taxon>Nakamurella</taxon>
    </lineage>
</organism>
<feature type="active site" description="Proton acceptor; specific for L-alanine" evidence="6">
    <location>
        <position position="266"/>
    </location>
</feature>
<dbReference type="UniPathway" id="UPA00042">
    <property type="reaction ID" value="UER00497"/>
</dbReference>
<dbReference type="SUPFAM" id="SSF51419">
    <property type="entry name" value="PLP-binding barrel"/>
    <property type="match status" value="1"/>
</dbReference>
<comment type="caution">
    <text evidence="10">The sequence shown here is derived from an EMBL/GenBank/DDBJ whole genome shotgun (WGS) entry which is preliminary data.</text>
</comment>
<dbReference type="PRINTS" id="PR00992">
    <property type="entry name" value="ALARACEMASE"/>
</dbReference>
<evidence type="ECO:0000256" key="6">
    <source>
        <dbReference type="HAMAP-Rule" id="MF_01201"/>
    </source>
</evidence>
<evidence type="ECO:0000256" key="7">
    <source>
        <dbReference type="PIRSR" id="PIRSR600821-50"/>
    </source>
</evidence>
<comment type="cofactor">
    <cofactor evidence="2 6 7">
        <name>pyridoxal 5'-phosphate</name>
        <dbReference type="ChEBI" id="CHEBI:597326"/>
    </cofactor>
</comment>
<accession>A0A7K1FMS5</accession>
<dbReference type="Proteomes" id="UP000460221">
    <property type="component" value="Unassembled WGS sequence"/>
</dbReference>
<dbReference type="InterPro" id="IPR009006">
    <property type="entry name" value="Ala_racemase/Decarboxylase_C"/>
</dbReference>
<dbReference type="InterPro" id="IPR029066">
    <property type="entry name" value="PLP-binding_barrel"/>
</dbReference>
<keyword evidence="11" id="KW-1185">Reference proteome</keyword>
<dbReference type="PROSITE" id="PS00395">
    <property type="entry name" value="ALANINE_RACEMASE"/>
    <property type="match status" value="1"/>
</dbReference>
<dbReference type="SMART" id="SM01005">
    <property type="entry name" value="Ala_racemase_C"/>
    <property type="match status" value="1"/>
</dbReference>
<comment type="similarity">
    <text evidence="6">Belongs to the alanine racemase family.</text>
</comment>
<evidence type="ECO:0000256" key="5">
    <source>
        <dbReference type="ARBA" id="ARBA00023235"/>
    </source>
</evidence>
<dbReference type="InterPro" id="IPR011079">
    <property type="entry name" value="Ala_racemase_C"/>
</dbReference>
<reference evidence="10 11" key="1">
    <citation type="submission" date="2019-11" db="EMBL/GenBank/DDBJ databases">
        <authorList>
            <person name="Jiang L.-Q."/>
        </authorList>
    </citation>
    <scope>NUCLEOTIDE SEQUENCE [LARGE SCALE GENOMIC DNA]</scope>
    <source>
        <strain evidence="10 11">YIM 132087</strain>
    </source>
</reference>
<sequence>MPTPHAPAIRAEAVVDLGAVRANIGMLRRRLSSSTDLMAVVKADAYGHGMHAVARAAVDAGADALGVATLHEAVELAATDPGAPVVGWLWAPGEDPGPALAAGAQLGVSSLDHLAAVLAAGVTSPRIHVKIDTGLGRNGVVPADLEPLLQACRAAESDGRVEIVGLMSHLASADVPGDASVALQKAAFGAACDLAASLDIRPRWRHLANTPATLEHPETHFDLVRCGIGIYGITPVADPAGLRPVMTLRTRVALTKRVPAGHGVSYGLTYRTSGETTLALVPLGYADGIPRHASSCAEVLLGGKRRRIAGRVAMDQFVLDCGDDPVAVGDEVIVFGPGDAGEPTARDWGEACGTIDYEIVTRIGPRVPRVYV</sequence>
<dbReference type="EC" id="5.1.1.1" evidence="3 6"/>
<keyword evidence="5 6" id="KW-0413">Isomerase</keyword>
<dbReference type="InterPro" id="IPR001608">
    <property type="entry name" value="Ala_racemase_N"/>
</dbReference>
<feature type="binding site" evidence="6 8">
    <location>
        <position position="137"/>
    </location>
    <ligand>
        <name>substrate</name>
    </ligand>
</feature>
<evidence type="ECO:0000256" key="4">
    <source>
        <dbReference type="ARBA" id="ARBA00022898"/>
    </source>
</evidence>
<dbReference type="RefSeq" id="WP_154769429.1">
    <property type="nucleotide sequence ID" value="NZ_WLYK01000006.1"/>
</dbReference>
<dbReference type="GO" id="GO:0030632">
    <property type="term" value="P:D-alanine biosynthetic process"/>
    <property type="evidence" value="ECO:0007669"/>
    <property type="project" value="UniProtKB-UniRule"/>
</dbReference>
<comment type="catalytic activity">
    <reaction evidence="1 6">
        <text>L-alanine = D-alanine</text>
        <dbReference type="Rhea" id="RHEA:20249"/>
        <dbReference type="ChEBI" id="CHEBI:57416"/>
        <dbReference type="ChEBI" id="CHEBI:57972"/>
        <dbReference type="EC" id="5.1.1.1"/>
    </reaction>
</comment>
<comment type="pathway">
    <text evidence="6">Amino-acid biosynthesis; D-alanine biosynthesis; D-alanine from L-alanine: step 1/1.</text>
</comment>
<dbReference type="GO" id="GO:0009252">
    <property type="term" value="P:peptidoglycan biosynthetic process"/>
    <property type="evidence" value="ECO:0007669"/>
    <property type="project" value="TreeGrafter"/>
</dbReference>
<dbReference type="GO" id="GO:0008784">
    <property type="term" value="F:alanine racemase activity"/>
    <property type="evidence" value="ECO:0007669"/>
    <property type="project" value="UniProtKB-UniRule"/>
</dbReference>
<dbReference type="Pfam" id="PF01168">
    <property type="entry name" value="Ala_racemase_N"/>
    <property type="match status" value="1"/>
</dbReference>
<protein>
    <recommendedName>
        <fullName evidence="3 6">Alanine racemase</fullName>
        <ecNumber evidence="3 6">5.1.1.1</ecNumber>
    </recommendedName>
</protein>
<dbReference type="Gene3D" id="2.40.37.10">
    <property type="entry name" value="Lyase, Ornithine Decarboxylase, Chain A, domain 1"/>
    <property type="match status" value="1"/>
</dbReference>
<feature type="domain" description="Alanine racemase C-terminal" evidence="9">
    <location>
        <begin position="245"/>
        <end position="372"/>
    </location>
</feature>
<feature type="modified residue" description="N6-(pyridoxal phosphate)lysine" evidence="6 7">
    <location>
        <position position="42"/>
    </location>
</feature>
<evidence type="ECO:0000256" key="8">
    <source>
        <dbReference type="PIRSR" id="PIRSR600821-52"/>
    </source>
</evidence>
<keyword evidence="4 6" id="KW-0663">Pyridoxal phosphate</keyword>
<evidence type="ECO:0000256" key="2">
    <source>
        <dbReference type="ARBA" id="ARBA00001933"/>
    </source>
</evidence>
<dbReference type="CDD" id="cd00430">
    <property type="entry name" value="PLPDE_III_AR"/>
    <property type="match status" value="1"/>
</dbReference>
<name>A0A7K1FMS5_9ACTN</name>
<feature type="active site" description="Proton acceptor; specific for D-alanine" evidence="6">
    <location>
        <position position="42"/>
    </location>
</feature>
<gene>
    <name evidence="10" type="primary">alr</name>
    <name evidence="10" type="ORF">GIS00_15885</name>
</gene>
<dbReference type="NCBIfam" id="TIGR00492">
    <property type="entry name" value="alr"/>
    <property type="match status" value="1"/>
</dbReference>
<dbReference type="PANTHER" id="PTHR30511">
    <property type="entry name" value="ALANINE RACEMASE"/>
    <property type="match status" value="1"/>
</dbReference>
<feature type="binding site" evidence="6 8">
    <location>
        <position position="314"/>
    </location>
    <ligand>
        <name>substrate</name>
    </ligand>
</feature>
<dbReference type="HAMAP" id="MF_01201">
    <property type="entry name" value="Ala_racemase"/>
    <property type="match status" value="1"/>
</dbReference>
<dbReference type="PANTHER" id="PTHR30511:SF0">
    <property type="entry name" value="ALANINE RACEMASE, CATABOLIC-RELATED"/>
    <property type="match status" value="1"/>
</dbReference>
<evidence type="ECO:0000313" key="10">
    <source>
        <dbReference type="EMBL" id="MTD15418.1"/>
    </source>
</evidence>
<dbReference type="InterPro" id="IPR020622">
    <property type="entry name" value="Ala_racemase_pyridoxalP-BS"/>
</dbReference>
<comment type="function">
    <text evidence="6">Catalyzes the interconversion of L-alanine and D-alanine. May also act on other amino acids.</text>
</comment>
<dbReference type="SUPFAM" id="SSF50621">
    <property type="entry name" value="Alanine racemase C-terminal domain-like"/>
    <property type="match status" value="1"/>
</dbReference>
<dbReference type="GO" id="GO:0030170">
    <property type="term" value="F:pyridoxal phosphate binding"/>
    <property type="evidence" value="ECO:0007669"/>
    <property type="project" value="UniProtKB-UniRule"/>
</dbReference>
<dbReference type="AlphaFoldDB" id="A0A7K1FMS5"/>
<evidence type="ECO:0000313" key="11">
    <source>
        <dbReference type="Proteomes" id="UP000460221"/>
    </source>
</evidence>
<proteinExistence type="inferred from homology"/>
<dbReference type="EMBL" id="WLYK01000006">
    <property type="protein sequence ID" value="MTD15418.1"/>
    <property type="molecule type" value="Genomic_DNA"/>
</dbReference>
<dbReference type="Gene3D" id="3.20.20.10">
    <property type="entry name" value="Alanine racemase"/>
    <property type="match status" value="1"/>
</dbReference>
<dbReference type="GO" id="GO:0005829">
    <property type="term" value="C:cytosol"/>
    <property type="evidence" value="ECO:0007669"/>
    <property type="project" value="TreeGrafter"/>
</dbReference>
<evidence type="ECO:0000256" key="3">
    <source>
        <dbReference type="ARBA" id="ARBA00013089"/>
    </source>
</evidence>
<dbReference type="InterPro" id="IPR000821">
    <property type="entry name" value="Ala_racemase"/>
</dbReference>
<dbReference type="Pfam" id="PF00842">
    <property type="entry name" value="Ala_racemase_C"/>
    <property type="match status" value="1"/>
</dbReference>